<sequence length="141" mass="15961">MNDDRGFSKWFDEERQFVMIWCHHLDQWTTVLQFAGPLNGWLMIYENCDKLLSRPLSAFSLLRKESTSILEKYGNLATQFHESAYNALLQIMPGVGNAVTSQATGMSSNCASKGPTHGLRWDGGSPEERVVVKMERPTGKY</sequence>
<protein>
    <submittedName>
        <fullName evidence="1">Uncharacterized protein</fullName>
    </submittedName>
</protein>
<accession>A0ACC0W9H2</accession>
<reference evidence="1 2" key="1">
    <citation type="journal article" date="2022" name="bioRxiv">
        <title>The genome of the oomycete Peronosclerospora sorghi, a cosmopolitan pathogen of maize and sorghum, is inflated with dispersed pseudogenes.</title>
        <authorList>
            <person name="Fletcher K."/>
            <person name="Martin F."/>
            <person name="Isakeit T."/>
            <person name="Cavanaugh K."/>
            <person name="Magill C."/>
            <person name="Michelmore R."/>
        </authorList>
    </citation>
    <scope>NUCLEOTIDE SEQUENCE [LARGE SCALE GENOMIC DNA]</scope>
    <source>
        <strain evidence="1">P6</strain>
    </source>
</reference>
<gene>
    <name evidence="1" type="ORF">PsorP6_008663</name>
</gene>
<name>A0ACC0W9H2_9STRA</name>
<organism evidence="1 2">
    <name type="scientific">Peronosclerospora sorghi</name>
    <dbReference type="NCBI Taxonomy" id="230839"/>
    <lineage>
        <taxon>Eukaryota</taxon>
        <taxon>Sar</taxon>
        <taxon>Stramenopiles</taxon>
        <taxon>Oomycota</taxon>
        <taxon>Peronosporomycetes</taxon>
        <taxon>Peronosporales</taxon>
        <taxon>Peronosporaceae</taxon>
        <taxon>Peronosclerospora</taxon>
    </lineage>
</organism>
<proteinExistence type="predicted"/>
<comment type="caution">
    <text evidence="1">The sequence shown here is derived from an EMBL/GenBank/DDBJ whole genome shotgun (WGS) entry which is preliminary data.</text>
</comment>
<keyword evidence="2" id="KW-1185">Reference proteome</keyword>
<evidence type="ECO:0000313" key="1">
    <source>
        <dbReference type="EMBL" id="KAI9915212.1"/>
    </source>
</evidence>
<dbReference type="EMBL" id="CM047582">
    <property type="protein sequence ID" value="KAI9915212.1"/>
    <property type="molecule type" value="Genomic_DNA"/>
</dbReference>
<dbReference type="Proteomes" id="UP001163321">
    <property type="component" value="Chromosome 3"/>
</dbReference>
<evidence type="ECO:0000313" key="2">
    <source>
        <dbReference type="Proteomes" id="UP001163321"/>
    </source>
</evidence>